<dbReference type="EMBL" id="JABEXW010000532">
    <property type="protein sequence ID" value="KAF4962647.1"/>
    <property type="molecule type" value="Genomic_DNA"/>
</dbReference>
<dbReference type="AlphaFoldDB" id="A0A8H4TRE7"/>
<comment type="caution">
    <text evidence="3">The sequence shown here is derived from an EMBL/GenBank/DDBJ whole genome shotgun (WGS) entry which is preliminary data.</text>
</comment>
<dbReference type="Gene3D" id="2.130.10.10">
    <property type="entry name" value="YVTN repeat-like/Quinoprotein amine dehydrogenase"/>
    <property type="match status" value="2"/>
</dbReference>
<dbReference type="InterPro" id="IPR015943">
    <property type="entry name" value="WD40/YVTN_repeat-like_dom_sf"/>
</dbReference>
<dbReference type="PANTHER" id="PTHR10039:SF14">
    <property type="entry name" value="NACHT DOMAIN-CONTAINING PROTEIN"/>
    <property type="match status" value="1"/>
</dbReference>
<reference evidence="3" key="1">
    <citation type="journal article" date="2020" name="BMC Genomics">
        <title>Correction to: Identification and distribution of gene clusters required for synthesis of sphingolipid metabolism inhibitors in diverse species of the filamentous fungus Fusarium.</title>
        <authorList>
            <person name="Kim H.S."/>
            <person name="Lohmar J.M."/>
            <person name="Busman M."/>
            <person name="Brown D.W."/>
            <person name="Naumann T.A."/>
            <person name="Divon H.H."/>
            <person name="Lysoe E."/>
            <person name="Uhlig S."/>
            <person name="Proctor R.H."/>
        </authorList>
    </citation>
    <scope>NUCLEOTIDE SEQUENCE</scope>
    <source>
        <strain evidence="3">NRRL 20472</strain>
    </source>
</reference>
<dbReference type="OrthoDB" id="538223at2759"/>
<dbReference type="InterPro" id="IPR027417">
    <property type="entry name" value="P-loop_NTPase"/>
</dbReference>
<dbReference type="Gene3D" id="3.40.50.300">
    <property type="entry name" value="P-loop containing nucleotide triphosphate hydrolases"/>
    <property type="match status" value="1"/>
</dbReference>
<accession>A0A8H4TRE7</accession>
<dbReference type="SUPFAM" id="SSF50978">
    <property type="entry name" value="WD40 repeat-like"/>
    <property type="match status" value="1"/>
</dbReference>
<dbReference type="InterPro" id="IPR036322">
    <property type="entry name" value="WD40_repeat_dom_sf"/>
</dbReference>
<evidence type="ECO:0000313" key="4">
    <source>
        <dbReference type="Proteomes" id="UP000622797"/>
    </source>
</evidence>
<dbReference type="SUPFAM" id="SSF82171">
    <property type="entry name" value="DPP6 N-terminal domain-like"/>
    <property type="match status" value="1"/>
</dbReference>
<organism evidence="3 4">
    <name type="scientific">Fusarium sarcochroum</name>
    <dbReference type="NCBI Taxonomy" id="1208366"/>
    <lineage>
        <taxon>Eukaryota</taxon>
        <taxon>Fungi</taxon>
        <taxon>Dikarya</taxon>
        <taxon>Ascomycota</taxon>
        <taxon>Pezizomycotina</taxon>
        <taxon>Sordariomycetes</taxon>
        <taxon>Hypocreomycetidae</taxon>
        <taxon>Hypocreales</taxon>
        <taxon>Nectriaceae</taxon>
        <taxon>Fusarium</taxon>
        <taxon>Fusarium lateritium species complex</taxon>
    </lineage>
</organism>
<protein>
    <recommendedName>
        <fullName evidence="2">NACHT domain-containing protein</fullName>
    </recommendedName>
</protein>
<keyword evidence="1" id="KW-0677">Repeat</keyword>
<keyword evidence="4" id="KW-1185">Reference proteome</keyword>
<name>A0A8H4TRE7_9HYPO</name>
<evidence type="ECO:0000259" key="2">
    <source>
        <dbReference type="PROSITE" id="PS50837"/>
    </source>
</evidence>
<dbReference type="Pfam" id="PF24883">
    <property type="entry name" value="NPHP3_N"/>
    <property type="match status" value="1"/>
</dbReference>
<evidence type="ECO:0000313" key="3">
    <source>
        <dbReference type="EMBL" id="KAF4962647.1"/>
    </source>
</evidence>
<dbReference type="PROSITE" id="PS50837">
    <property type="entry name" value="NACHT"/>
    <property type="match status" value="1"/>
</dbReference>
<evidence type="ECO:0000256" key="1">
    <source>
        <dbReference type="ARBA" id="ARBA00022737"/>
    </source>
</evidence>
<proteinExistence type="predicted"/>
<dbReference type="SUPFAM" id="SSF52540">
    <property type="entry name" value="P-loop containing nucleoside triphosphate hydrolases"/>
    <property type="match status" value="1"/>
</dbReference>
<dbReference type="Proteomes" id="UP000622797">
    <property type="component" value="Unassembled WGS sequence"/>
</dbReference>
<dbReference type="InterPro" id="IPR056884">
    <property type="entry name" value="NPHP3-like_N"/>
</dbReference>
<reference evidence="3" key="2">
    <citation type="submission" date="2020-05" db="EMBL/GenBank/DDBJ databases">
        <authorList>
            <person name="Kim H.-S."/>
            <person name="Proctor R.H."/>
            <person name="Brown D.W."/>
        </authorList>
    </citation>
    <scope>NUCLEOTIDE SEQUENCE</scope>
    <source>
        <strain evidence="3">NRRL 20472</strain>
    </source>
</reference>
<dbReference type="PANTHER" id="PTHR10039">
    <property type="entry name" value="AMELOGENIN"/>
    <property type="match status" value="1"/>
</dbReference>
<dbReference type="InterPro" id="IPR007111">
    <property type="entry name" value="NACHT_NTPase"/>
</dbReference>
<gene>
    <name evidence="3" type="ORF">FSARC_9317</name>
</gene>
<sequence length="1010" mass="113868">MAHNRTIAQSHFGDNARIHQGDVNNYHSCSRDDQQQCLLDLRVTDPQNDKTRIEESKGGLLQDSYRWILGHEDFQRWQQPNSAHRFLWIKGDPGKGKTMLLCGIIDELNKGPDDLSPIVFFFCQATDSRINTATSVLRGLIYMLIKAQPTLFTHIWKEYKHAGKQLFEDWNAFATLSTILTAMVKSPELDRGVIIIDALDECVVDLEHLLKLIVKLSEYGVRWIVSSRNWLEINALRDAMQNTVLCLELNESSISEAVHSFIAYKARVLAQRKPLDGDTEKSVEDYLKSNCNNTFLWVALVCSDDRDGCKQILKIALTVYRPHRLIFSQCLVVLTRTLKRNIYGLDYPGFPIEEVESPRPDPLTPIRYLCTYWGRHLHDFSLPKGFNAFGSNSPANKFLRKNLLNWLEALCLLKSLQIALRDLKLLQRLLEGVSRNQPRDEENEFLLDLIRDALRFIPYFKPAIEAAPLQVYASGLTFSPKRSLVRMTYKSSSSDHDETFQWKIFRSSMQSYWSTRIQTIDLDGYETWLAATEDDFLVCSTRNGNLTLQRATETGSVKLGSHPGRMVLGVYSTDCTRFASLSSADQITIWDLKEGALLKTLNIPVDHHSDTRSNTLGMAMIFTAGNSMLVLALNELVGIWDIEQGLFSPKLNLGQSTSACGTYRALDLSGTRLAVIELPWTVDIRDLTRNTVVRHFSLRSFMNLSNFVPMAFSHDGNKLLIIGVNVLSILNLDQEEDVHVVFVTRLCGTPVFTRSGRIALPCVDGVQLWGTDGMHLHTLNTPTVSQIMFSADETQMAYSRNNGLCTGVVIQDVALSASSAAKEKSTCTVSYSAISTDGRRLATVAPGHVDVWNTRSARCIRCIELPGISEYSVKFSNDLRWIAAPEQGRFIHIWDSWGSEAAVKIPWPVPSNRVIRLGFSHHGQNVIAIWAVSARGIVDVDRMLSLEQGLSPEGVDPCFDGYHLSSDGQWIMKEKKRIIWIPHGFQDPPPQVAGNVIVLIHERGGFMRFL</sequence>
<feature type="domain" description="NACHT" evidence="2">
    <location>
        <begin position="85"/>
        <end position="228"/>
    </location>
</feature>